<organism evidence="1 2">
    <name type="scientific">Roseivivax sediminis</name>
    <dbReference type="NCBI Taxonomy" id="936889"/>
    <lineage>
        <taxon>Bacteria</taxon>
        <taxon>Pseudomonadati</taxon>
        <taxon>Pseudomonadota</taxon>
        <taxon>Alphaproteobacteria</taxon>
        <taxon>Rhodobacterales</taxon>
        <taxon>Roseobacteraceae</taxon>
        <taxon>Roseivivax</taxon>
    </lineage>
</organism>
<evidence type="ECO:0008006" key="3">
    <source>
        <dbReference type="Google" id="ProtNLM"/>
    </source>
</evidence>
<proteinExistence type="predicted"/>
<gene>
    <name evidence="1" type="ORF">SAMN04515678_11839</name>
</gene>
<keyword evidence="2" id="KW-1185">Reference proteome</keyword>
<accession>A0A1I2DT43</accession>
<dbReference type="EMBL" id="FOMS01000018">
    <property type="protein sequence ID" value="SFE83559.1"/>
    <property type="molecule type" value="Genomic_DNA"/>
</dbReference>
<dbReference type="Proteomes" id="UP000325289">
    <property type="component" value="Unassembled WGS sequence"/>
</dbReference>
<protein>
    <recommendedName>
        <fullName evidence="3">Lipoprotein</fullName>
    </recommendedName>
</protein>
<reference evidence="1 2" key="1">
    <citation type="submission" date="2016-10" db="EMBL/GenBank/DDBJ databases">
        <authorList>
            <person name="Varghese N."/>
            <person name="Submissions S."/>
        </authorList>
    </citation>
    <scope>NUCLEOTIDE SEQUENCE [LARGE SCALE GENOMIC DNA]</scope>
    <source>
        <strain evidence="2">YIM D21,KCTC 23444,ACCC 10710</strain>
    </source>
</reference>
<sequence>MAASFVAGCATTKSGPDAPPEAVARAAYMHDGPPAITLFTMVSNRSGGGAHSSLMINGSQRVVFDPAGSVSHPQMIERGDVIYGISPRLAELYEKAHARETYHVVVQRKEVPPEVAEAALERAMNYGTVAQGLCTQAAGNVLAGLPGFESIRPTFFPNGLSKQFGALPGVTTRKRFENDSDDKSIAVNAYFEDGES</sequence>
<evidence type="ECO:0000313" key="1">
    <source>
        <dbReference type="EMBL" id="SFE83559.1"/>
    </source>
</evidence>
<dbReference type="AlphaFoldDB" id="A0A1I2DT43"/>
<evidence type="ECO:0000313" key="2">
    <source>
        <dbReference type="Proteomes" id="UP000325289"/>
    </source>
</evidence>
<dbReference type="OrthoDB" id="7666390at2"/>
<name>A0A1I2DT43_9RHOB</name>